<name>A0A852KJF4_UROIN</name>
<dbReference type="PANTHER" id="PTHR13578:SF19">
    <property type="entry name" value="POLYCOMB GROUP PROTEIN ASXL1"/>
    <property type="match status" value="1"/>
</dbReference>
<feature type="compositionally biased region" description="Low complexity" evidence="1">
    <location>
        <begin position="10"/>
        <end position="27"/>
    </location>
</feature>
<dbReference type="PANTHER" id="PTHR13578">
    <property type="entry name" value="ADDITIONAL SEX COMBS LIKE PROTEIN ASXL"/>
    <property type="match status" value="1"/>
</dbReference>
<dbReference type="OrthoDB" id="9348951at2759"/>
<gene>
    <name evidence="3" type="primary">Asx_2</name>
    <name evidence="3" type="ORF">UROIND_R15534</name>
</gene>
<sequence>SGASAPGTQAAGPRSRATGAGAAAEGEPPAPPASRRSDKGLASGSLGKSDAENRQRSVPEPREHWQSLPLVMDLPIKLSREPGRGHSHPLEPSSIPSQLNIKQAFYGKLSKLQLGPSSFNCSSPAALPGLGGGVVPLAHPGALAAARSAALAVQMFPGSGGQELTFQCSCSLKAMIMCKGCGAFCHDDCIGPSKLCVLCLVVR</sequence>
<evidence type="ECO:0000259" key="2">
    <source>
        <dbReference type="Pfam" id="PF13922"/>
    </source>
</evidence>
<feature type="non-terminal residue" evidence="3">
    <location>
        <position position="203"/>
    </location>
</feature>
<dbReference type="Proteomes" id="UP000654395">
    <property type="component" value="Unassembled WGS sequence"/>
</dbReference>
<dbReference type="GO" id="GO:0042975">
    <property type="term" value="F:peroxisome proliferator activated receptor binding"/>
    <property type="evidence" value="ECO:0007669"/>
    <property type="project" value="TreeGrafter"/>
</dbReference>
<feature type="domain" description="Protein ASX-like PHD" evidence="2">
    <location>
        <begin position="157"/>
        <end position="201"/>
    </location>
</feature>
<keyword evidence="4" id="KW-1185">Reference proteome</keyword>
<organism evidence="3 4">
    <name type="scientific">Urocolius indicus</name>
    <name type="common">Red-faced mousebird</name>
    <name type="synonym">Colius indicus</name>
    <dbReference type="NCBI Taxonomy" id="458196"/>
    <lineage>
        <taxon>Eukaryota</taxon>
        <taxon>Metazoa</taxon>
        <taxon>Chordata</taxon>
        <taxon>Craniata</taxon>
        <taxon>Vertebrata</taxon>
        <taxon>Euteleostomi</taxon>
        <taxon>Archelosauria</taxon>
        <taxon>Archosauria</taxon>
        <taxon>Dinosauria</taxon>
        <taxon>Saurischia</taxon>
        <taxon>Theropoda</taxon>
        <taxon>Coelurosauria</taxon>
        <taxon>Aves</taxon>
        <taxon>Neognathae</taxon>
        <taxon>Neoaves</taxon>
        <taxon>Telluraves</taxon>
        <taxon>Coraciimorphae</taxon>
        <taxon>Coliiformes</taxon>
        <taxon>Coliidae</taxon>
        <taxon>Urocolius</taxon>
    </lineage>
</organism>
<dbReference type="InterPro" id="IPR024811">
    <property type="entry name" value="ASX/ASX-like"/>
</dbReference>
<evidence type="ECO:0000313" key="4">
    <source>
        <dbReference type="Proteomes" id="UP000654395"/>
    </source>
</evidence>
<dbReference type="GO" id="GO:0035517">
    <property type="term" value="C:PR-DUB complex"/>
    <property type="evidence" value="ECO:0007669"/>
    <property type="project" value="TreeGrafter"/>
</dbReference>
<feature type="region of interest" description="Disordered" evidence="1">
    <location>
        <begin position="1"/>
        <end position="68"/>
    </location>
</feature>
<dbReference type="GO" id="GO:0045944">
    <property type="term" value="P:positive regulation of transcription by RNA polymerase II"/>
    <property type="evidence" value="ECO:0007669"/>
    <property type="project" value="TreeGrafter"/>
</dbReference>
<accession>A0A852KJF4</accession>
<comment type="caution">
    <text evidence="3">The sequence shown here is derived from an EMBL/GenBank/DDBJ whole genome shotgun (WGS) entry which is preliminary data.</text>
</comment>
<proteinExistence type="predicted"/>
<evidence type="ECO:0000256" key="1">
    <source>
        <dbReference type="SAM" id="MobiDB-lite"/>
    </source>
</evidence>
<dbReference type="GO" id="GO:0003682">
    <property type="term" value="F:chromatin binding"/>
    <property type="evidence" value="ECO:0007669"/>
    <property type="project" value="TreeGrafter"/>
</dbReference>
<dbReference type="EMBL" id="WBNH01003099">
    <property type="protein sequence ID" value="NXX76785.1"/>
    <property type="molecule type" value="Genomic_DNA"/>
</dbReference>
<dbReference type="AlphaFoldDB" id="A0A852KJF4"/>
<feature type="non-terminal residue" evidence="3">
    <location>
        <position position="1"/>
    </location>
</feature>
<dbReference type="InterPro" id="IPR026905">
    <property type="entry name" value="ASX-like_PHD"/>
</dbReference>
<reference evidence="3" key="1">
    <citation type="submission" date="2020-02" db="EMBL/GenBank/DDBJ databases">
        <title>Bird 10,000 Genomes (B10K) Project - Family phase.</title>
        <authorList>
            <person name="Zhang G."/>
        </authorList>
    </citation>
    <scope>NUCLEOTIDE SEQUENCE</scope>
    <source>
        <strain evidence="3">B10K-DU-030-59</strain>
    </source>
</reference>
<protein>
    <submittedName>
        <fullName evidence="3">ASX protein</fullName>
    </submittedName>
</protein>
<evidence type="ECO:0000313" key="3">
    <source>
        <dbReference type="EMBL" id="NXX76785.1"/>
    </source>
</evidence>
<feature type="compositionally biased region" description="Basic and acidic residues" evidence="1">
    <location>
        <begin position="49"/>
        <end position="65"/>
    </location>
</feature>
<dbReference type="GO" id="GO:0003677">
    <property type="term" value="F:DNA binding"/>
    <property type="evidence" value="ECO:0007669"/>
    <property type="project" value="InterPro"/>
</dbReference>
<dbReference type="GO" id="GO:0009887">
    <property type="term" value="P:animal organ morphogenesis"/>
    <property type="evidence" value="ECO:0007669"/>
    <property type="project" value="TreeGrafter"/>
</dbReference>
<dbReference type="Pfam" id="PF13922">
    <property type="entry name" value="PHD_3"/>
    <property type="match status" value="1"/>
</dbReference>